<dbReference type="AlphaFoldDB" id="A0A7W6RE00"/>
<name>A0A7W6RE00_9PROT</name>
<evidence type="ECO:0000256" key="2">
    <source>
        <dbReference type="SAM" id="Phobius"/>
    </source>
</evidence>
<keyword evidence="2" id="KW-0472">Membrane</keyword>
<reference evidence="3 4" key="1">
    <citation type="submission" date="2020-08" db="EMBL/GenBank/DDBJ databases">
        <title>Genome sequencing of Purple Non-Sulfur Bacteria from various extreme environments.</title>
        <authorList>
            <person name="Mayer M."/>
        </authorList>
    </citation>
    <scope>NUCLEOTIDE SEQUENCE [LARGE SCALE GENOMIC DNA]</scope>
    <source>
        <strain evidence="3 4">JA131</strain>
    </source>
</reference>
<keyword evidence="4" id="KW-1185">Reference proteome</keyword>
<protein>
    <submittedName>
        <fullName evidence="3">Putative membrane protein</fullName>
    </submittedName>
</protein>
<accession>A0A7W6RE00</accession>
<dbReference type="InterPro" id="IPR018692">
    <property type="entry name" value="DUF2189"/>
</dbReference>
<keyword evidence="2" id="KW-1133">Transmembrane helix</keyword>
<evidence type="ECO:0000313" key="4">
    <source>
        <dbReference type="Proteomes" id="UP000554286"/>
    </source>
</evidence>
<gene>
    <name evidence="3" type="ORF">GGD89_001910</name>
</gene>
<feature type="transmembrane region" description="Helical" evidence="2">
    <location>
        <begin position="237"/>
        <end position="257"/>
    </location>
</feature>
<keyword evidence="2" id="KW-0812">Transmembrane</keyword>
<sequence>MSDSQISPSDPTPPPAGAAPASRPLVAPVARLTMSDPWDWLRDGWGDLLAAWPISLGLGLLFTLSGFALTAGLVLVGWDYLITPMIAGFLLVAPALALGFHDISRRLEAGERPTLGTTLLAWRVNPVPLIGFGVALAVVLLMWLRVAALFFAISFPYVDMTWGGLLDQTATVDGVIFLITGTVVGGAFAAVIFAISAVSVPMMLDRQTDVFEALATSVAAVLKNPAAMALWAGLIVVFTQAGLVTLFVGLCVTLPLIGHASWHAYRQAVPRDSDT</sequence>
<dbReference type="Pfam" id="PF09955">
    <property type="entry name" value="DUF2189"/>
    <property type="match status" value="1"/>
</dbReference>
<organism evidence="3 4">
    <name type="scientific">Roseospira visakhapatnamensis</name>
    <dbReference type="NCBI Taxonomy" id="390880"/>
    <lineage>
        <taxon>Bacteria</taxon>
        <taxon>Pseudomonadati</taxon>
        <taxon>Pseudomonadota</taxon>
        <taxon>Alphaproteobacteria</taxon>
        <taxon>Rhodospirillales</taxon>
        <taxon>Rhodospirillaceae</taxon>
        <taxon>Roseospira</taxon>
    </lineage>
</organism>
<dbReference type="Proteomes" id="UP000554286">
    <property type="component" value="Unassembled WGS sequence"/>
</dbReference>
<dbReference type="RefSeq" id="WP_184044491.1">
    <property type="nucleotide sequence ID" value="NZ_JACIGK010000012.1"/>
</dbReference>
<feature type="transmembrane region" description="Helical" evidence="2">
    <location>
        <begin position="49"/>
        <end position="75"/>
    </location>
</feature>
<feature type="region of interest" description="Disordered" evidence="1">
    <location>
        <begin position="1"/>
        <end position="22"/>
    </location>
</feature>
<evidence type="ECO:0000256" key="1">
    <source>
        <dbReference type="SAM" id="MobiDB-lite"/>
    </source>
</evidence>
<feature type="transmembrane region" description="Helical" evidence="2">
    <location>
        <begin position="210"/>
        <end position="231"/>
    </location>
</feature>
<proteinExistence type="predicted"/>
<feature type="transmembrane region" description="Helical" evidence="2">
    <location>
        <begin position="81"/>
        <end position="100"/>
    </location>
</feature>
<comment type="caution">
    <text evidence="3">The sequence shown here is derived from an EMBL/GenBank/DDBJ whole genome shotgun (WGS) entry which is preliminary data.</text>
</comment>
<evidence type="ECO:0000313" key="3">
    <source>
        <dbReference type="EMBL" id="MBB4266279.1"/>
    </source>
</evidence>
<feature type="transmembrane region" description="Helical" evidence="2">
    <location>
        <begin position="129"/>
        <end position="155"/>
    </location>
</feature>
<dbReference type="EMBL" id="JACIGK010000012">
    <property type="protein sequence ID" value="MBB4266279.1"/>
    <property type="molecule type" value="Genomic_DNA"/>
</dbReference>
<feature type="transmembrane region" description="Helical" evidence="2">
    <location>
        <begin position="175"/>
        <end position="198"/>
    </location>
</feature>